<organism evidence="2 3">
    <name type="scientific">Pristionchus fissidentatus</name>
    <dbReference type="NCBI Taxonomy" id="1538716"/>
    <lineage>
        <taxon>Eukaryota</taxon>
        <taxon>Metazoa</taxon>
        <taxon>Ecdysozoa</taxon>
        <taxon>Nematoda</taxon>
        <taxon>Chromadorea</taxon>
        <taxon>Rhabditida</taxon>
        <taxon>Rhabditina</taxon>
        <taxon>Diplogasteromorpha</taxon>
        <taxon>Diplogasteroidea</taxon>
        <taxon>Neodiplogasteridae</taxon>
        <taxon>Pristionchus</taxon>
    </lineage>
</organism>
<sequence>LPYLLIIALFTLANFEDTELSRHSMCLCITRPHLSRALVSICSLVALRVIVSEEVLHILRGCLAHERNLHCHRFLRFDESEGLTNTEDIVGCALNLEALSIWSSIGNRSFDCDNLSNFSLEYNLLIGFELQSEGRLSRLGCIGF</sequence>
<reference evidence="2" key="1">
    <citation type="submission" date="2023-10" db="EMBL/GenBank/DDBJ databases">
        <title>Genome assembly of Pristionchus species.</title>
        <authorList>
            <person name="Yoshida K."/>
            <person name="Sommer R.J."/>
        </authorList>
    </citation>
    <scope>NUCLEOTIDE SEQUENCE</scope>
    <source>
        <strain evidence="2">RS5133</strain>
    </source>
</reference>
<accession>A0AAV5WL74</accession>
<protein>
    <submittedName>
        <fullName evidence="2">Uncharacterized protein</fullName>
    </submittedName>
</protein>
<proteinExistence type="predicted"/>
<dbReference type="EMBL" id="BTSY01000006">
    <property type="protein sequence ID" value="GMT32707.1"/>
    <property type="molecule type" value="Genomic_DNA"/>
</dbReference>
<feature type="signal peptide" evidence="1">
    <location>
        <begin position="1"/>
        <end position="15"/>
    </location>
</feature>
<gene>
    <name evidence="2" type="ORF">PFISCL1PPCAC_24004</name>
</gene>
<evidence type="ECO:0000313" key="2">
    <source>
        <dbReference type="EMBL" id="GMT32707.1"/>
    </source>
</evidence>
<keyword evidence="3" id="KW-1185">Reference proteome</keyword>
<comment type="caution">
    <text evidence="2">The sequence shown here is derived from an EMBL/GenBank/DDBJ whole genome shotgun (WGS) entry which is preliminary data.</text>
</comment>
<feature type="non-terminal residue" evidence="2">
    <location>
        <position position="144"/>
    </location>
</feature>
<feature type="non-terminal residue" evidence="2">
    <location>
        <position position="1"/>
    </location>
</feature>
<feature type="chain" id="PRO_5043383401" evidence="1">
    <location>
        <begin position="16"/>
        <end position="144"/>
    </location>
</feature>
<keyword evidence="1" id="KW-0732">Signal</keyword>
<name>A0AAV5WL74_9BILA</name>
<evidence type="ECO:0000256" key="1">
    <source>
        <dbReference type="SAM" id="SignalP"/>
    </source>
</evidence>
<dbReference type="Proteomes" id="UP001432322">
    <property type="component" value="Unassembled WGS sequence"/>
</dbReference>
<dbReference type="AlphaFoldDB" id="A0AAV5WL74"/>
<evidence type="ECO:0000313" key="3">
    <source>
        <dbReference type="Proteomes" id="UP001432322"/>
    </source>
</evidence>